<evidence type="ECO:0000313" key="2">
    <source>
        <dbReference type="Proteomes" id="UP001352263"/>
    </source>
</evidence>
<dbReference type="InterPro" id="IPR009553">
    <property type="entry name" value="DUF1173"/>
</dbReference>
<accession>A0ABU6J4P7</accession>
<dbReference type="RefSeq" id="WP_326505066.1">
    <property type="nucleotide sequence ID" value="NZ_JAWIIV010000002.1"/>
</dbReference>
<reference evidence="1 2" key="1">
    <citation type="submission" date="2023-10" db="EMBL/GenBank/DDBJ databases">
        <title>Noviherbaspirillum sp. CPCC 100848 genome assembly.</title>
        <authorList>
            <person name="Li X.Y."/>
            <person name="Fang X.M."/>
        </authorList>
    </citation>
    <scope>NUCLEOTIDE SEQUENCE [LARGE SCALE GENOMIC DNA]</scope>
    <source>
        <strain evidence="1 2">CPCC 100848</strain>
    </source>
</reference>
<dbReference type="Pfam" id="PF06666">
    <property type="entry name" value="DUF1173"/>
    <property type="match status" value="1"/>
</dbReference>
<dbReference type="EMBL" id="JAWIIV010000002">
    <property type="protein sequence ID" value="MEC4718317.1"/>
    <property type="molecule type" value="Genomic_DNA"/>
</dbReference>
<evidence type="ECO:0000313" key="1">
    <source>
        <dbReference type="EMBL" id="MEC4718317.1"/>
    </source>
</evidence>
<name>A0ABU6J4P7_9BURK</name>
<proteinExistence type="predicted"/>
<gene>
    <name evidence="1" type="ORF">RY831_04095</name>
</gene>
<organism evidence="1 2">
    <name type="scientific">Noviherbaspirillum album</name>
    <dbReference type="NCBI Taxonomy" id="3080276"/>
    <lineage>
        <taxon>Bacteria</taxon>
        <taxon>Pseudomonadati</taxon>
        <taxon>Pseudomonadota</taxon>
        <taxon>Betaproteobacteria</taxon>
        <taxon>Burkholderiales</taxon>
        <taxon>Oxalobacteraceae</taxon>
        <taxon>Noviherbaspirillum</taxon>
    </lineage>
</organism>
<comment type="caution">
    <text evidence="1">The sequence shown here is derived from an EMBL/GenBank/DDBJ whole genome shotgun (WGS) entry which is preliminary data.</text>
</comment>
<protein>
    <submittedName>
        <fullName evidence="1">DUF1173 family protein</fullName>
    </submittedName>
</protein>
<keyword evidence="2" id="KW-1185">Reference proteome</keyword>
<sequence length="417" mass="46444">MGKTYTVAVRTGDQTKPYSEAFQTQTQYASGWRCVLQAARDHGEVRCMCLGTGEKLLAVRYYETSDSYGLARYPNTGEAHQRDCRFYAPNAHKSGLSAYQKGVVDERPDGTVKVSLAICMMMKASIPAVDTDTKPVPKGQRTSQRSMQLLGLLHFLWDSAGLSVWWPAMRGKRTAGTVTYRLNEAAENILVGHARLSDVLLTSAYTAAGRDALRNTERLNAAVSNKSRMIVIAPLAAYKEEARMLRVSGFHGIPFLDVSTAMWNSAAKRFPSAFASWRGGQQVIVIAQCEPNAQSKAANVVGLALMQVSTSWIPVESSYELVIADKLVAEERAFLKPLRYDAGQAAVHPDFILLDTEGEAPMEVFGRSDEAYVNRRQEKVEYFNRHFGQDAWWCWNAAEDREGHAIPDFPEKARRTR</sequence>
<dbReference type="Proteomes" id="UP001352263">
    <property type="component" value="Unassembled WGS sequence"/>
</dbReference>